<sequence length="95" mass="9698">MPAVTKFASECSGHACWSPRPNIQGSPNVFVNGIAAHRQSDAWSTHCCGKSCHDGKLAAGSSTVYCNDLQLCRIGDPVSCGSVAASGSPNVFAGG</sequence>
<name>A0ABU1D545_9BURK</name>
<evidence type="ECO:0000313" key="1">
    <source>
        <dbReference type="EMBL" id="MDR4125570.1"/>
    </source>
</evidence>
<accession>A0ABU1D545</accession>
<reference evidence="1 2" key="1">
    <citation type="submission" date="2023-08" db="EMBL/GenBank/DDBJ databases">
        <title>Alcaligenaceae gen. nov., a novel taxon isolated from the sludge of Yixing Pesticide Factory.</title>
        <authorList>
            <person name="Ruan L."/>
        </authorList>
    </citation>
    <scope>NUCLEOTIDE SEQUENCE [LARGE SCALE GENOMIC DNA]</scope>
    <source>
        <strain evidence="1 2">LG-2</strain>
    </source>
</reference>
<evidence type="ECO:0000313" key="2">
    <source>
        <dbReference type="Proteomes" id="UP001232156"/>
    </source>
</evidence>
<protein>
    <submittedName>
        <fullName evidence="1">PAAR domain-containing protein</fullName>
    </submittedName>
</protein>
<dbReference type="CDD" id="cd14737">
    <property type="entry name" value="PAAR_1"/>
    <property type="match status" value="1"/>
</dbReference>
<dbReference type="Gene3D" id="2.60.200.60">
    <property type="match status" value="1"/>
</dbReference>
<organism evidence="1 2">
    <name type="scientific">Yanghanlia caeni</name>
    <dbReference type="NCBI Taxonomy" id="3064283"/>
    <lineage>
        <taxon>Bacteria</taxon>
        <taxon>Pseudomonadati</taxon>
        <taxon>Pseudomonadota</taxon>
        <taxon>Betaproteobacteria</taxon>
        <taxon>Burkholderiales</taxon>
        <taxon>Alcaligenaceae</taxon>
        <taxon>Yanghanlia</taxon>
    </lineage>
</organism>
<dbReference type="Proteomes" id="UP001232156">
    <property type="component" value="Unassembled WGS sequence"/>
</dbReference>
<dbReference type="InterPro" id="IPR008727">
    <property type="entry name" value="PAAR_motif"/>
</dbReference>
<dbReference type="RefSeq" id="WP_347286757.1">
    <property type="nucleotide sequence ID" value="NZ_JAUZQE010000010.1"/>
</dbReference>
<proteinExistence type="predicted"/>
<gene>
    <name evidence="1" type="ORF">Q8947_06185</name>
</gene>
<comment type="caution">
    <text evidence="1">The sequence shown here is derived from an EMBL/GenBank/DDBJ whole genome shotgun (WGS) entry which is preliminary data.</text>
</comment>
<dbReference type="Pfam" id="PF05488">
    <property type="entry name" value="PAAR_motif"/>
    <property type="match status" value="1"/>
</dbReference>
<dbReference type="EMBL" id="JAUZQE010000010">
    <property type="protein sequence ID" value="MDR4125570.1"/>
    <property type="molecule type" value="Genomic_DNA"/>
</dbReference>
<keyword evidence="2" id="KW-1185">Reference proteome</keyword>